<evidence type="ECO:0000256" key="5">
    <source>
        <dbReference type="HAMAP-Rule" id="MF_00076"/>
    </source>
</evidence>
<dbReference type="GO" id="GO:0004424">
    <property type="term" value="F:imidazoleglycerol-phosphate dehydratase activity"/>
    <property type="evidence" value="ECO:0007669"/>
    <property type="project" value="UniProtKB-UniRule"/>
</dbReference>
<dbReference type="HAMAP" id="MF_00076">
    <property type="entry name" value="HisB"/>
    <property type="match status" value="1"/>
</dbReference>
<evidence type="ECO:0000256" key="4">
    <source>
        <dbReference type="ARBA" id="ARBA00023239"/>
    </source>
</evidence>
<dbReference type="InterPro" id="IPR000807">
    <property type="entry name" value="ImidazoleglycerolP_deHydtase"/>
</dbReference>
<dbReference type="FunFam" id="3.30.230.40:FF:000003">
    <property type="entry name" value="Imidazoleglycerol-phosphate dehydratase HisB"/>
    <property type="match status" value="1"/>
</dbReference>
<comment type="similarity">
    <text evidence="5">Belongs to the imidazoleglycerol-phosphate dehydratase family.</text>
</comment>
<evidence type="ECO:0000313" key="7">
    <source>
        <dbReference type="Proteomes" id="UP000033428"/>
    </source>
</evidence>
<dbReference type="InterPro" id="IPR020568">
    <property type="entry name" value="Ribosomal_Su5_D2-typ_SF"/>
</dbReference>
<reference evidence="6 7" key="1">
    <citation type="submission" date="2015-02" db="EMBL/GenBank/DDBJ databases">
        <title>Single-cell genomics of uncultivated deep-branching MTB reveals a conserved set of magnetosome genes.</title>
        <authorList>
            <person name="Kolinko S."/>
            <person name="Richter M."/>
            <person name="Glockner F.O."/>
            <person name="Brachmann A."/>
            <person name="Schuler D."/>
        </authorList>
    </citation>
    <scope>NUCLEOTIDE SEQUENCE [LARGE SCALE GENOMIC DNA]</scope>
    <source>
        <strain evidence="6">SKK-01</strain>
    </source>
</reference>
<gene>
    <name evidence="5" type="primary">hisB</name>
    <name evidence="6" type="ORF">OMAG_001375</name>
</gene>
<comment type="subcellular location">
    <subcellularLocation>
        <location evidence="5">Cytoplasm</location>
    </subcellularLocation>
</comment>
<evidence type="ECO:0000256" key="1">
    <source>
        <dbReference type="ARBA" id="ARBA00005047"/>
    </source>
</evidence>
<dbReference type="EMBL" id="JYNY01000268">
    <property type="protein sequence ID" value="KJJ84773.1"/>
    <property type="molecule type" value="Genomic_DNA"/>
</dbReference>
<keyword evidence="4 5" id="KW-0456">Lyase</keyword>
<organism evidence="6 7">
    <name type="scientific">Candidatus Omnitrophus magneticus</name>
    <dbReference type="NCBI Taxonomy" id="1609969"/>
    <lineage>
        <taxon>Bacteria</taxon>
        <taxon>Pseudomonadati</taxon>
        <taxon>Candidatus Omnitrophota</taxon>
        <taxon>Candidatus Omnitrophus</taxon>
    </lineage>
</organism>
<keyword evidence="2 5" id="KW-0028">Amino-acid biosynthesis</keyword>
<dbReference type="PATRIC" id="fig|1609969.3.peg.1468"/>
<keyword evidence="5" id="KW-0963">Cytoplasm</keyword>
<comment type="catalytic activity">
    <reaction evidence="5">
        <text>D-erythro-1-(imidazol-4-yl)glycerol 3-phosphate = 3-(imidazol-4-yl)-2-oxopropyl phosphate + H2O</text>
        <dbReference type="Rhea" id="RHEA:11040"/>
        <dbReference type="ChEBI" id="CHEBI:15377"/>
        <dbReference type="ChEBI" id="CHEBI:57766"/>
        <dbReference type="ChEBI" id="CHEBI:58278"/>
        <dbReference type="EC" id="4.2.1.19"/>
    </reaction>
</comment>
<dbReference type="InterPro" id="IPR020565">
    <property type="entry name" value="ImidazoleglycerP_deHydtase_CS"/>
</dbReference>
<dbReference type="EC" id="4.2.1.19" evidence="5"/>
<evidence type="ECO:0000313" key="6">
    <source>
        <dbReference type="EMBL" id="KJJ84773.1"/>
    </source>
</evidence>
<dbReference type="SUPFAM" id="SSF54211">
    <property type="entry name" value="Ribosomal protein S5 domain 2-like"/>
    <property type="match status" value="2"/>
</dbReference>
<evidence type="ECO:0000256" key="2">
    <source>
        <dbReference type="ARBA" id="ARBA00022605"/>
    </source>
</evidence>
<dbReference type="AlphaFoldDB" id="A0A0F0CN65"/>
<keyword evidence="3 5" id="KW-0368">Histidine biosynthesis</keyword>
<dbReference type="InterPro" id="IPR038494">
    <property type="entry name" value="IGPD_sf"/>
</dbReference>
<keyword evidence="7" id="KW-1185">Reference proteome</keyword>
<accession>A0A0F0CN65</accession>
<protein>
    <recommendedName>
        <fullName evidence="5">Imidazoleglycerol-phosphate dehydratase</fullName>
        <shortName evidence="5">IGPD</shortName>
        <ecNumber evidence="5">4.2.1.19</ecNumber>
    </recommendedName>
</protein>
<dbReference type="UniPathway" id="UPA00031">
    <property type="reaction ID" value="UER00011"/>
</dbReference>
<dbReference type="Gene3D" id="3.30.230.40">
    <property type="entry name" value="Imidazole glycerol phosphate dehydratase, domain 1"/>
    <property type="match status" value="2"/>
</dbReference>
<name>A0A0F0CN65_9BACT</name>
<dbReference type="PANTHER" id="PTHR23133:SF2">
    <property type="entry name" value="IMIDAZOLEGLYCEROL-PHOSPHATE DEHYDRATASE"/>
    <property type="match status" value="1"/>
</dbReference>
<dbReference type="PROSITE" id="PS00954">
    <property type="entry name" value="IGP_DEHYDRATASE_1"/>
    <property type="match status" value="1"/>
</dbReference>
<proteinExistence type="inferred from homology"/>
<comment type="caution">
    <text evidence="6">The sequence shown here is derived from an EMBL/GenBank/DDBJ whole genome shotgun (WGS) entry which is preliminary data.</text>
</comment>
<dbReference type="GO" id="GO:0000105">
    <property type="term" value="P:L-histidine biosynthetic process"/>
    <property type="evidence" value="ECO:0007669"/>
    <property type="project" value="UniProtKB-UniRule"/>
</dbReference>
<dbReference type="Proteomes" id="UP000033428">
    <property type="component" value="Unassembled WGS sequence"/>
</dbReference>
<comment type="pathway">
    <text evidence="1 5">Amino-acid biosynthesis; L-histidine biosynthesis; L-histidine from 5-phospho-alpha-D-ribose 1-diphosphate: step 6/9.</text>
</comment>
<dbReference type="CDD" id="cd07914">
    <property type="entry name" value="IGPD"/>
    <property type="match status" value="1"/>
</dbReference>
<dbReference type="Pfam" id="PF00475">
    <property type="entry name" value="IGPD"/>
    <property type="match status" value="1"/>
</dbReference>
<evidence type="ECO:0000256" key="3">
    <source>
        <dbReference type="ARBA" id="ARBA00023102"/>
    </source>
</evidence>
<dbReference type="PANTHER" id="PTHR23133">
    <property type="entry name" value="IMIDAZOLEGLYCEROL-PHOSPHATE DEHYDRATASE HIS7"/>
    <property type="match status" value="1"/>
</dbReference>
<sequence>MCLCSFFRKDRATSKRETKYERKSKETEIVISRLNIDGKGESSISTGIGFLDHMLTLFAYHGYFDITLKAKGDTHVDNHHLNEDIGISLGEAFKKALGEERGIVRMASAEVPMDMAGARVVIDLSNRPAFKFSFGQGVSEKIITDSEGYSLHYAKDFLESFSKKLCANIHIEIAGDGDMHHYLEAVFKALGVALDSATKIDSRRRGEVPSSKGIL</sequence>
<dbReference type="GO" id="GO:0005737">
    <property type="term" value="C:cytoplasm"/>
    <property type="evidence" value="ECO:0007669"/>
    <property type="project" value="UniProtKB-SubCell"/>
</dbReference>